<keyword evidence="3" id="KW-1185">Reference proteome</keyword>
<feature type="transmembrane region" description="Helical" evidence="1">
    <location>
        <begin position="88"/>
        <end position="106"/>
    </location>
</feature>
<feature type="transmembrane region" description="Helical" evidence="1">
    <location>
        <begin position="203"/>
        <end position="224"/>
    </location>
</feature>
<organism evidence="2 3">
    <name type="scientific">Echinicola arenosa</name>
    <dbReference type="NCBI Taxonomy" id="2774144"/>
    <lineage>
        <taxon>Bacteria</taxon>
        <taxon>Pseudomonadati</taxon>
        <taxon>Bacteroidota</taxon>
        <taxon>Cytophagia</taxon>
        <taxon>Cytophagales</taxon>
        <taxon>Cyclobacteriaceae</taxon>
        <taxon>Echinicola</taxon>
    </lineage>
</organism>
<evidence type="ECO:0008006" key="4">
    <source>
        <dbReference type="Google" id="ProtNLM"/>
    </source>
</evidence>
<feature type="transmembrane region" description="Helical" evidence="1">
    <location>
        <begin position="283"/>
        <end position="299"/>
    </location>
</feature>
<feature type="transmembrane region" description="Helical" evidence="1">
    <location>
        <begin position="12"/>
        <end position="31"/>
    </location>
</feature>
<evidence type="ECO:0000313" key="2">
    <source>
        <dbReference type="EMBL" id="MBD8490400.1"/>
    </source>
</evidence>
<protein>
    <recommendedName>
        <fullName evidence="4">DUF2029 domain-containing protein</fullName>
    </recommendedName>
</protein>
<keyword evidence="1" id="KW-1133">Transmembrane helix</keyword>
<feature type="transmembrane region" description="Helical" evidence="1">
    <location>
        <begin position="118"/>
        <end position="136"/>
    </location>
</feature>
<comment type="caution">
    <text evidence="2">The sequence shown here is derived from an EMBL/GenBank/DDBJ whole genome shotgun (WGS) entry which is preliminary data.</text>
</comment>
<proteinExistence type="predicted"/>
<sequence length="394" mass="46145">MKSAKIYSFPDVILAIIISLMGFVVFNWFQYSLQHELNGLFDANQYQKSYEFFRGSLETYRLNYPFSVRILVPWLAAQLPFDDIYTNFKIINLLFGIAWIPVWFYVAPTVGLDRFKTWLGWFWITFHWVGIWKANLSDPITVDLPLYLFQLLLLLALTQRKWWLLILIAPIATIQKESFLPILVVLCLYPGIRWFQKGKRIQFIYLLVALALSFITLKTTSLYFPGANTGKNAIINLFNNTLGLIGHPDLLLRWGLSLSLAYGAFIWIMIWNRKLLIYSENEFQKVLFPLVGVYLFFSLFAGGDFTRIAFLGAPFMMLLFLQKLTLSFRQWIILLAISIPVQRLFEFIPDGGSDFENWKTWYPEYAPWNWVVIYLVYTLLLALISKKYLKVNPS</sequence>
<gene>
    <name evidence="2" type="ORF">IFO69_16730</name>
</gene>
<keyword evidence="1" id="KW-0812">Transmembrane</keyword>
<feature type="transmembrane region" description="Helical" evidence="1">
    <location>
        <begin position="365"/>
        <end position="384"/>
    </location>
</feature>
<dbReference type="Proteomes" id="UP000647133">
    <property type="component" value="Unassembled WGS sequence"/>
</dbReference>
<dbReference type="EMBL" id="JACYTQ010000006">
    <property type="protein sequence ID" value="MBD8490400.1"/>
    <property type="molecule type" value="Genomic_DNA"/>
</dbReference>
<accession>A0ABR9AR31</accession>
<evidence type="ECO:0000313" key="3">
    <source>
        <dbReference type="Proteomes" id="UP000647133"/>
    </source>
</evidence>
<evidence type="ECO:0000256" key="1">
    <source>
        <dbReference type="SAM" id="Phobius"/>
    </source>
</evidence>
<feature type="transmembrane region" description="Helical" evidence="1">
    <location>
        <begin position="148"/>
        <end position="172"/>
    </location>
</feature>
<feature type="transmembrane region" description="Helical" evidence="1">
    <location>
        <begin position="251"/>
        <end position="271"/>
    </location>
</feature>
<keyword evidence="1" id="KW-0472">Membrane</keyword>
<name>A0ABR9AR31_9BACT</name>
<reference evidence="2 3" key="1">
    <citation type="submission" date="2020-09" db="EMBL/GenBank/DDBJ databases">
        <title>Echinicola sp. CAU 1574 isolated from sand of Sido Beach.</title>
        <authorList>
            <person name="Kim W."/>
        </authorList>
    </citation>
    <scope>NUCLEOTIDE SEQUENCE [LARGE SCALE GENOMIC DNA]</scope>
    <source>
        <strain evidence="2 3">CAU 1574</strain>
    </source>
</reference>
<dbReference type="RefSeq" id="WP_192011272.1">
    <property type="nucleotide sequence ID" value="NZ_JACYTQ010000006.1"/>
</dbReference>